<dbReference type="AlphaFoldDB" id="A0A0F9DLP7"/>
<evidence type="ECO:0000313" key="3">
    <source>
        <dbReference type="EMBL" id="KKN07552.1"/>
    </source>
</evidence>
<proteinExistence type="predicted"/>
<keyword evidence="1" id="KW-0472">Membrane</keyword>
<evidence type="ECO:0000313" key="2">
    <source>
        <dbReference type="EMBL" id="KKL62609.1"/>
    </source>
</evidence>
<protein>
    <submittedName>
        <fullName evidence="2">Uncharacterized protein</fullName>
    </submittedName>
</protein>
<dbReference type="EMBL" id="LAZR01028438">
    <property type="protein sequence ID" value="KKL62609.1"/>
    <property type="molecule type" value="Genomic_DNA"/>
</dbReference>
<keyword evidence="1" id="KW-0812">Transmembrane</keyword>
<name>A0A0F9DLP7_9ZZZZ</name>
<evidence type="ECO:0000256" key="1">
    <source>
        <dbReference type="SAM" id="Phobius"/>
    </source>
</evidence>
<gene>
    <name evidence="3" type="ORF">LCGC14_1065730</name>
    <name evidence="2" type="ORF">LCGC14_2183520</name>
</gene>
<feature type="transmembrane region" description="Helical" evidence="1">
    <location>
        <begin position="6"/>
        <end position="27"/>
    </location>
</feature>
<keyword evidence="1" id="KW-1133">Transmembrane helix</keyword>
<sequence>MNKVMSMVRVLLVGFGCVVLIGMYCIIQTQKQVKTIRVPDPNFIPSARQIQQSLKDLDDPRYDPGPIDGIPGPKMIEGWDNYTCDQYAIRSIEGE</sequence>
<organism evidence="2">
    <name type="scientific">marine sediment metagenome</name>
    <dbReference type="NCBI Taxonomy" id="412755"/>
    <lineage>
        <taxon>unclassified sequences</taxon>
        <taxon>metagenomes</taxon>
        <taxon>ecological metagenomes</taxon>
    </lineage>
</organism>
<dbReference type="EMBL" id="LAZR01004557">
    <property type="protein sequence ID" value="KKN07552.1"/>
    <property type="molecule type" value="Genomic_DNA"/>
</dbReference>
<reference evidence="2" key="1">
    <citation type="journal article" date="2015" name="Nature">
        <title>Complex archaea that bridge the gap between prokaryotes and eukaryotes.</title>
        <authorList>
            <person name="Spang A."/>
            <person name="Saw J.H."/>
            <person name="Jorgensen S.L."/>
            <person name="Zaremba-Niedzwiedzka K."/>
            <person name="Martijn J."/>
            <person name="Lind A.E."/>
            <person name="van Eijk R."/>
            <person name="Schleper C."/>
            <person name="Guy L."/>
            <person name="Ettema T.J."/>
        </authorList>
    </citation>
    <scope>NUCLEOTIDE SEQUENCE</scope>
</reference>
<accession>A0A0F9DLP7</accession>
<comment type="caution">
    <text evidence="2">The sequence shown here is derived from an EMBL/GenBank/DDBJ whole genome shotgun (WGS) entry which is preliminary data.</text>
</comment>